<evidence type="ECO:0000256" key="4">
    <source>
        <dbReference type="ARBA" id="ARBA00022989"/>
    </source>
</evidence>
<feature type="transmembrane region" description="Helical" evidence="7">
    <location>
        <begin position="182"/>
        <end position="202"/>
    </location>
</feature>
<dbReference type="InterPro" id="IPR000791">
    <property type="entry name" value="Gpr1/Fun34/SatP-like"/>
</dbReference>
<feature type="transmembrane region" description="Helical" evidence="7">
    <location>
        <begin position="134"/>
        <end position="150"/>
    </location>
</feature>
<evidence type="ECO:0000256" key="5">
    <source>
        <dbReference type="ARBA" id="ARBA00023136"/>
    </source>
</evidence>
<feature type="transmembrane region" description="Helical" evidence="7">
    <location>
        <begin position="34"/>
        <end position="55"/>
    </location>
</feature>
<evidence type="ECO:0000313" key="9">
    <source>
        <dbReference type="Proteomes" id="UP000807353"/>
    </source>
</evidence>
<comment type="caution">
    <text evidence="8">The sequence shown here is derived from an EMBL/GenBank/DDBJ whole genome shotgun (WGS) entry which is preliminary data.</text>
</comment>
<evidence type="ECO:0000256" key="1">
    <source>
        <dbReference type="ARBA" id="ARBA00004141"/>
    </source>
</evidence>
<dbReference type="Proteomes" id="UP000807353">
    <property type="component" value="Unassembled WGS sequence"/>
</dbReference>
<proteinExistence type="inferred from homology"/>
<dbReference type="InterPro" id="IPR051633">
    <property type="entry name" value="AceTr"/>
</dbReference>
<dbReference type="PANTHER" id="PTHR31123:SF1">
    <property type="entry name" value="ACCUMULATION OF DYADS PROTEIN 2-RELATED"/>
    <property type="match status" value="1"/>
</dbReference>
<feature type="compositionally biased region" description="Basic and acidic residues" evidence="6">
    <location>
        <begin position="1"/>
        <end position="13"/>
    </location>
</feature>
<feature type="region of interest" description="Disordered" evidence="6">
    <location>
        <begin position="1"/>
        <end position="31"/>
    </location>
</feature>
<dbReference type="GO" id="GO:0005886">
    <property type="term" value="C:plasma membrane"/>
    <property type="evidence" value="ECO:0007669"/>
    <property type="project" value="TreeGrafter"/>
</dbReference>
<feature type="transmembrane region" description="Helical" evidence="7">
    <location>
        <begin position="157"/>
        <end position="176"/>
    </location>
</feature>
<dbReference type="AlphaFoldDB" id="A0A9P6CKE4"/>
<accession>A0A9P6CKE4</accession>
<dbReference type="Pfam" id="PF01184">
    <property type="entry name" value="Gpr1_Fun34_YaaH"/>
    <property type="match status" value="1"/>
</dbReference>
<dbReference type="NCBIfam" id="NF038013">
    <property type="entry name" value="AceTr_1"/>
    <property type="match status" value="1"/>
</dbReference>
<dbReference type="EMBL" id="MU150260">
    <property type="protein sequence ID" value="KAF9463688.1"/>
    <property type="molecule type" value="Genomic_DNA"/>
</dbReference>
<evidence type="ECO:0000256" key="2">
    <source>
        <dbReference type="ARBA" id="ARBA00005587"/>
    </source>
</evidence>
<comment type="subcellular location">
    <subcellularLocation>
        <location evidence="1">Membrane</location>
        <topology evidence="1">Multi-pass membrane protein</topology>
    </subcellularLocation>
</comment>
<evidence type="ECO:0000313" key="8">
    <source>
        <dbReference type="EMBL" id="KAF9463688.1"/>
    </source>
</evidence>
<name>A0A9P6CKE4_9AGAR</name>
<sequence>MSNHAHSDTEKGHSGGYQVGNNDPASYTPRPSRIANPAPAGLFSFASTTFLLSMYNVNTRGIHTTNAVLGMAIFGGGLVQLLAGMWEFPRGNVFGATAFSSYGAFWMSYSVLFIPGTGVMDAYVGKEAEFHNAVGMYLIVWFMVTFMFIAPVLRRSVAFTALLSFLALALLMLGIAEFTGNIMITRAGGGFGIITGLIAYYIGVSEMLSAEKSAFMRVPLGNFNQ</sequence>
<keyword evidence="5 7" id="KW-0472">Membrane</keyword>
<keyword evidence="9" id="KW-1185">Reference proteome</keyword>
<gene>
    <name evidence="8" type="ORF">BDZ94DRAFT_1163641</name>
</gene>
<dbReference type="PANTHER" id="PTHR31123">
    <property type="entry name" value="ACCUMULATION OF DYADS PROTEIN 2-RELATED"/>
    <property type="match status" value="1"/>
</dbReference>
<comment type="similarity">
    <text evidence="2">Belongs to the acetate uptake transporter (AceTr) (TC 2.A.96) family.</text>
</comment>
<evidence type="ECO:0000256" key="7">
    <source>
        <dbReference type="SAM" id="Phobius"/>
    </source>
</evidence>
<keyword evidence="4 7" id="KW-1133">Transmembrane helix</keyword>
<evidence type="ECO:0000256" key="6">
    <source>
        <dbReference type="SAM" id="MobiDB-lite"/>
    </source>
</evidence>
<protein>
    <submittedName>
        <fullName evidence="8">GPR1/FUN34/yaaH family-domain-containing protein</fullName>
    </submittedName>
</protein>
<dbReference type="OrthoDB" id="3648309at2759"/>
<reference evidence="8" key="1">
    <citation type="submission" date="2020-11" db="EMBL/GenBank/DDBJ databases">
        <authorList>
            <consortium name="DOE Joint Genome Institute"/>
            <person name="Ahrendt S."/>
            <person name="Riley R."/>
            <person name="Andreopoulos W."/>
            <person name="Labutti K."/>
            <person name="Pangilinan J."/>
            <person name="Ruiz-Duenas F.J."/>
            <person name="Barrasa J.M."/>
            <person name="Sanchez-Garcia M."/>
            <person name="Camarero S."/>
            <person name="Miyauchi S."/>
            <person name="Serrano A."/>
            <person name="Linde D."/>
            <person name="Babiker R."/>
            <person name="Drula E."/>
            <person name="Ayuso-Fernandez I."/>
            <person name="Pacheco R."/>
            <person name="Padilla G."/>
            <person name="Ferreira P."/>
            <person name="Barriuso J."/>
            <person name="Kellner H."/>
            <person name="Castanera R."/>
            <person name="Alfaro M."/>
            <person name="Ramirez L."/>
            <person name="Pisabarro A.G."/>
            <person name="Kuo A."/>
            <person name="Tritt A."/>
            <person name="Lipzen A."/>
            <person name="He G."/>
            <person name="Yan M."/>
            <person name="Ng V."/>
            <person name="Cullen D."/>
            <person name="Martin F."/>
            <person name="Rosso M.-N."/>
            <person name="Henrissat B."/>
            <person name="Hibbett D."/>
            <person name="Martinez A.T."/>
            <person name="Grigoriev I.V."/>
        </authorList>
    </citation>
    <scope>NUCLEOTIDE SEQUENCE</scope>
    <source>
        <strain evidence="8">CBS 247.69</strain>
    </source>
</reference>
<dbReference type="GO" id="GO:0015123">
    <property type="term" value="F:acetate transmembrane transporter activity"/>
    <property type="evidence" value="ECO:0007669"/>
    <property type="project" value="TreeGrafter"/>
</dbReference>
<feature type="transmembrane region" description="Helical" evidence="7">
    <location>
        <begin position="93"/>
        <end position="114"/>
    </location>
</feature>
<feature type="transmembrane region" description="Helical" evidence="7">
    <location>
        <begin position="67"/>
        <end position="86"/>
    </location>
</feature>
<keyword evidence="3 7" id="KW-0812">Transmembrane</keyword>
<evidence type="ECO:0000256" key="3">
    <source>
        <dbReference type="ARBA" id="ARBA00022692"/>
    </source>
</evidence>
<organism evidence="8 9">
    <name type="scientific">Collybia nuda</name>
    <dbReference type="NCBI Taxonomy" id="64659"/>
    <lineage>
        <taxon>Eukaryota</taxon>
        <taxon>Fungi</taxon>
        <taxon>Dikarya</taxon>
        <taxon>Basidiomycota</taxon>
        <taxon>Agaricomycotina</taxon>
        <taxon>Agaricomycetes</taxon>
        <taxon>Agaricomycetidae</taxon>
        <taxon>Agaricales</taxon>
        <taxon>Tricholomatineae</taxon>
        <taxon>Clitocybaceae</taxon>
        <taxon>Collybia</taxon>
    </lineage>
</organism>